<feature type="chain" id="PRO_5044805549" evidence="1">
    <location>
        <begin position="19"/>
        <end position="398"/>
    </location>
</feature>
<organism evidence="2 3">
    <name type="scientific">Acinetobacter calcoaceticus</name>
    <dbReference type="NCBI Taxonomy" id="471"/>
    <lineage>
        <taxon>Bacteria</taxon>
        <taxon>Pseudomonadati</taxon>
        <taxon>Pseudomonadota</taxon>
        <taxon>Gammaproteobacteria</taxon>
        <taxon>Moraxellales</taxon>
        <taxon>Moraxellaceae</taxon>
        <taxon>Acinetobacter</taxon>
        <taxon>Acinetobacter calcoaceticus/baumannii complex</taxon>
    </lineage>
</organism>
<dbReference type="InterPro" id="IPR043504">
    <property type="entry name" value="Peptidase_S1_PA_chymotrypsin"/>
</dbReference>
<proteinExistence type="predicted"/>
<evidence type="ECO:0000256" key="1">
    <source>
        <dbReference type="SAM" id="SignalP"/>
    </source>
</evidence>
<comment type="caution">
    <text evidence="2">The sequence shown here is derived from an EMBL/GenBank/DDBJ whole genome shotgun (WGS) entry which is preliminary data.</text>
</comment>
<feature type="signal peptide" evidence="1">
    <location>
        <begin position="1"/>
        <end position="18"/>
    </location>
</feature>
<accession>A0ABD5AI09</accession>
<keyword evidence="1" id="KW-0732">Signal</keyword>
<dbReference type="SUPFAM" id="SSF50494">
    <property type="entry name" value="Trypsin-like serine proteases"/>
    <property type="match status" value="1"/>
</dbReference>
<dbReference type="PROSITE" id="PS51257">
    <property type="entry name" value="PROKAR_LIPOPROTEIN"/>
    <property type="match status" value="1"/>
</dbReference>
<reference evidence="2 3" key="1">
    <citation type="submission" date="2023-07" db="EMBL/GenBank/DDBJ databases">
        <title>Sorghum-associated microbial communities from plants grown in Nebraska, USA.</title>
        <authorList>
            <person name="Schachtman D."/>
        </authorList>
    </citation>
    <scope>NUCLEOTIDE SEQUENCE [LARGE SCALE GENOMIC DNA]</scope>
    <source>
        <strain evidence="2 3">CC146</strain>
    </source>
</reference>
<evidence type="ECO:0000313" key="2">
    <source>
        <dbReference type="EMBL" id="MDP9802220.1"/>
    </source>
</evidence>
<dbReference type="AlphaFoldDB" id="A0ABD5AI09"/>
<gene>
    <name evidence="2" type="ORF">J2771_000474</name>
</gene>
<dbReference type="Gene3D" id="2.40.10.10">
    <property type="entry name" value="Trypsin-like serine proteases"/>
    <property type="match status" value="2"/>
</dbReference>
<evidence type="ECO:0000313" key="3">
    <source>
        <dbReference type="Proteomes" id="UP001240164"/>
    </source>
</evidence>
<name>A0ABD5AI09_ACICA</name>
<dbReference type="EMBL" id="JAUSQP010000001">
    <property type="protein sequence ID" value="MDP9802220.1"/>
    <property type="molecule type" value="Genomic_DNA"/>
</dbReference>
<dbReference type="RefSeq" id="WP_307009504.1">
    <property type="nucleotide sequence ID" value="NZ_JAUSQP010000001.1"/>
</dbReference>
<dbReference type="InterPro" id="IPR009003">
    <property type="entry name" value="Peptidase_S1_PA"/>
</dbReference>
<dbReference type="Proteomes" id="UP001240164">
    <property type="component" value="Unassembled WGS sequence"/>
</dbReference>
<protein>
    <submittedName>
        <fullName evidence="2">Uncharacterized protein</fullName>
    </submittedName>
</protein>
<sequence>MKKILALTILISSSCTFAASNEGIEQDIRSYSLLHGVSTAEANKALVLEANRDSALDAIEKEFKGRIGGIYVENAPTYKIVVRVKGYGQNEKRNVAVGNAISKSNLPIEIQYGAKETRENAKGQLDKAAKLASKYFSRVQTVGYDEKSGSIYVRVNGKQTTENQRKIDQIKAAWNNPNLPLEINLVNWSVKPLVDANGGTFVAGQISSTMYADCTTGFGIKNASGTKYMSTAAHCPNNFKSKQDGTQYTFVGEIPFAQSNDLQWNSTTATITNKFYVGPTTTRTLTGRRTLSATRVGDNVCHYGNATGYSCGTVRGVGVIVPENDPNTGAPLFPGSFWVDVNTPTCGGSDSGGPVFTALTIASGILSLGAIDDVTGACQGYYYVPTDKIYENGFSFLY</sequence>